<name>A0ABP6QM37_9ACTN</name>
<comment type="caution">
    <text evidence="2">The sequence shown here is derived from an EMBL/GenBank/DDBJ whole genome shotgun (WGS) entry which is preliminary data.</text>
</comment>
<feature type="region of interest" description="Disordered" evidence="1">
    <location>
        <begin position="1"/>
        <end position="26"/>
    </location>
</feature>
<feature type="region of interest" description="Disordered" evidence="1">
    <location>
        <begin position="180"/>
        <end position="206"/>
    </location>
</feature>
<dbReference type="Proteomes" id="UP001501237">
    <property type="component" value="Unassembled WGS sequence"/>
</dbReference>
<evidence type="ECO:0000313" key="3">
    <source>
        <dbReference type="Proteomes" id="UP001501237"/>
    </source>
</evidence>
<keyword evidence="3" id="KW-1185">Reference proteome</keyword>
<sequence>MQEKITLVAVQDGDRPHSGGGVGGDRGQHAFQPFGEHAHRGEVEQVGAGRHRAPQPRGAAVLVEGLADRHLEVEAGGDRAVPGGGDLIGPHARQPGDGTLVVLHREHDLEQRVAGQRPRGRQLLDQALERHVLMGQRPQRGLPHPGQHLTELRIPGQVGADDQGVDEEPDEVVQCLVGAAGDGGADRDVRAGAEPRQQHGDRGLHHHERRDALGAGQVHEPLVDLDRQVERHPVTAVARGGGAGTADREAQFLRRARQRLPPVGRLPGQRAVRVVLVAEQVALPERVVGVLHRQRLPRRGRAFRARRVGGGEVAGERAR</sequence>
<evidence type="ECO:0000256" key="1">
    <source>
        <dbReference type="SAM" id="MobiDB-lite"/>
    </source>
</evidence>
<proteinExistence type="predicted"/>
<reference evidence="3" key="1">
    <citation type="journal article" date="2019" name="Int. J. Syst. Evol. Microbiol.">
        <title>The Global Catalogue of Microorganisms (GCM) 10K type strain sequencing project: providing services to taxonomists for standard genome sequencing and annotation.</title>
        <authorList>
            <consortium name="The Broad Institute Genomics Platform"/>
            <consortium name="The Broad Institute Genome Sequencing Center for Infectious Disease"/>
            <person name="Wu L."/>
            <person name="Ma J."/>
        </authorList>
    </citation>
    <scope>NUCLEOTIDE SEQUENCE [LARGE SCALE GENOMIC DNA]</scope>
    <source>
        <strain evidence="3">JCM 9377</strain>
    </source>
</reference>
<accession>A0ABP6QM37</accession>
<dbReference type="EMBL" id="BAAAUV010000030">
    <property type="protein sequence ID" value="GAA3236549.1"/>
    <property type="molecule type" value="Genomic_DNA"/>
</dbReference>
<protein>
    <submittedName>
        <fullName evidence="2">Uncharacterized protein</fullName>
    </submittedName>
</protein>
<gene>
    <name evidence="2" type="ORF">GCM10010468_70870</name>
</gene>
<feature type="compositionally biased region" description="Basic and acidic residues" evidence="1">
    <location>
        <begin position="184"/>
        <end position="203"/>
    </location>
</feature>
<organism evidence="2 3">
    <name type="scientific">Actinocorallia longicatena</name>
    <dbReference type="NCBI Taxonomy" id="111803"/>
    <lineage>
        <taxon>Bacteria</taxon>
        <taxon>Bacillati</taxon>
        <taxon>Actinomycetota</taxon>
        <taxon>Actinomycetes</taxon>
        <taxon>Streptosporangiales</taxon>
        <taxon>Thermomonosporaceae</taxon>
        <taxon>Actinocorallia</taxon>
    </lineage>
</organism>
<evidence type="ECO:0000313" key="2">
    <source>
        <dbReference type="EMBL" id="GAA3236549.1"/>
    </source>
</evidence>